<feature type="transmembrane region" description="Helical" evidence="1">
    <location>
        <begin position="289"/>
        <end position="308"/>
    </location>
</feature>
<feature type="transmembrane region" description="Helical" evidence="1">
    <location>
        <begin position="210"/>
        <end position="235"/>
    </location>
</feature>
<keyword evidence="1" id="KW-0812">Transmembrane</keyword>
<feature type="transmembrane region" description="Helical" evidence="1">
    <location>
        <begin position="241"/>
        <end position="268"/>
    </location>
</feature>
<feature type="transmembrane region" description="Helical" evidence="1">
    <location>
        <begin position="163"/>
        <end position="184"/>
    </location>
</feature>
<organism evidence="2 3">
    <name type="scientific">Mycetocola tolaasinivorans</name>
    <dbReference type="NCBI Taxonomy" id="76635"/>
    <lineage>
        <taxon>Bacteria</taxon>
        <taxon>Bacillati</taxon>
        <taxon>Actinomycetota</taxon>
        <taxon>Actinomycetes</taxon>
        <taxon>Micrococcales</taxon>
        <taxon>Microbacteriaceae</taxon>
        <taxon>Mycetocola</taxon>
    </lineage>
</organism>
<feature type="transmembrane region" description="Helical" evidence="1">
    <location>
        <begin position="584"/>
        <end position="602"/>
    </location>
</feature>
<evidence type="ECO:0000313" key="3">
    <source>
        <dbReference type="Proteomes" id="UP000272503"/>
    </source>
</evidence>
<evidence type="ECO:0000256" key="1">
    <source>
        <dbReference type="SAM" id="Phobius"/>
    </source>
</evidence>
<accession>A0A3L6ZYF6</accession>
<keyword evidence="3" id="KW-1185">Reference proteome</keyword>
<keyword evidence="1" id="KW-0472">Membrane</keyword>
<comment type="caution">
    <text evidence="2">The sequence shown here is derived from an EMBL/GenBank/DDBJ whole genome shotgun (WGS) entry which is preliminary data.</text>
</comment>
<sequence length="640" mass="67159">MAGIAAVVCLLAVVLAALMTDLRDRALPEALGARASITVMYPTGSNDDAQLRAELAEASARFGLGLVRALPEVEAGSGAVYALLERADSSTEPVPRFGTLPDARLYGSARLDASPTAGEYLVTGQSPDRVGFTAWAESSGIDIEWKQDSPLEMARLLVSQPSFLAALFAVLGLVTVALIGWLTVRSRGRALSVFAGIQPGRSALSDLRTFSGVFLGTSGVLVAATMVAVGVARGWVFAPRFGLVVGIGIALSWIVAVLIGAVLLRASVPTAASLVSRVPPMRSLGRAGAIARLVLLAMVLISISPAWATQARAGESARQLSQWQSLGDRVELVVTGVTEVQWQELSPRLGNLLRTADERGVAALSTVWDRSRLDEYGITPETPPSIMFATPTWFPDARLPDGERVQPSPSVAARYQQELEIWAVDAQTAATLSANLIFIVPPLDADVLGVGLGNATLEARPGVHIAVFDSFAPFKSDILASLATTGNIVLSDLATAQALIQEFGLTGEVRARYIAENGLMHAQFAAGFAALTAASLAALILGLLLASSIGARIHAEVNARIDHPLRVAGVSPLRVVAARVRRESVQGVVVIAVVGTLVVLTAQPGAWLVVLVGAAALALSPLTHLIAGQRTFIILRRRLI</sequence>
<evidence type="ECO:0008006" key="4">
    <source>
        <dbReference type="Google" id="ProtNLM"/>
    </source>
</evidence>
<name>A0A3L6ZYF6_9MICO</name>
<gene>
    <name evidence="2" type="ORF">D9V32_15030</name>
</gene>
<proteinExistence type="predicted"/>
<dbReference type="AlphaFoldDB" id="A0A3L6ZYF6"/>
<evidence type="ECO:0000313" key="2">
    <source>
        <dbReference type="EMBL" id="RLP72758.1"/>
    </source>
</evidence>
<reference evidence="2 3" key="1">
    <citation type="submission" date="2018-10" db="EMBL/GenBank/DDBJ databases">
        <authorList>
            <person name="Li J."/>
        </authorList>
    </citation>
    <scope>NUCLEOTIDE SEQUENCE [LARGE SCALE GENOMIC DNA]</scope>
    <source>
        <strain evidence="2 3">IF 016277</strain>
    </source>
</reference>
<feature type="transmembrane region" description="Helical" evidence="1">
    <location>
        <begin position="608"/>
        <end position="628"/>
    </location>
</feature>
<keyword evidence="1" id="KW-1133">Transmembrane helix</keyword>
<dbReference type="EMBL" id="RCUX01000016">
    <property type="protein sequence ID" value="RLP72758.1"/>
    <property type="molecule type" value="Genomic_DNA"/>
</dbReference>
<protein>
    <recommendedName>
        <fullName evidence="4">FtsX-like permease family protein</fullName>
    </recommendedName>
</protein>
<dbReference type="Proteomes" id="UP000272503">
    <property type="component" value="Unassembled WGS sequence"/>
</dbReference>
<feature type="transmembrane region" description="Helical" evidence="1">
    <location>
        <begin position="524"/>
        <end position="546"/>
    </location>
</feature>